<dbReference type="Proteomes" id="UP000199323">
    <property type="component" value="Unassembled WGS sequence"/>
</dbReference>
<dbReference type="STRING" id="380248.SAMN05216251_10187"/>
<dbReference type="Pfam" id="PF13460">
    <property type="entry name" value="NAD_binding_10"/>
    <property type="match status" value="1"/>
</dbReference>
<accession>A0A1I1WVI1</accession>
<gene>
    <name evidence="3" type="ORF">SAMN05216251_10187</name>
</gene>
<name>A0A1I1WVI1_9ACTN</name>
<dbReference type="AlphaFoldDB" id="A0A1I1WVI1"/>
<keyword evidence="4" id="KW-1185">Reference proteome</keyword>
<dbReference type="GO" id="GO:0044877">
    <property type="term" value="F:protein-containing complex binding"/>
    <property type="evidence" value="ECO:0007669"/>
    <property type="project" value="TreeGrafter"/>
</dbReference>
<sequence>MSPTEPANEPDTAPDADTGPASDTDADAVTLVTGGTGTLGRALVGRLLAAGRPVRLLSRHPRPAADRRPYEWAVGDLRTGAGLDDALFAGVGTIAHCATTNGRGDVEATRRLTGAAVAAGGDPHLVYISIVGIDRVPLGYYRAKLAAEAVVEESGLPWTVQRTTQFHSLVARLTVAQKRLPAVLTLSGVSFQPIDVGEVADRLVELAAGQPAGHAPDLGGPQIRSAADLTRATLRAAGRRRLVVPLRLPGALMAELRAGGNLTPGRADGRITYDDYLAARTAHLKRDARAGRGPGITAPGA</sequence>
<proteinExistence type="predicted"/>
<dbReference type="EMBL" id="FONG01000001">
    <property type="protein sequence ID" value="SFD99059.1"/>
    <property type="molecule type" value="Genomic_DNA"/>
</dbReference>
<evidence type="ECO:0000259" key="2">
    <source>
        <dbReference type="Pfam" id="PF13460"/>
    </source>
</evidence>
<evidence type="ECO:0000313" key="3">
    <source>
        <dbReference type="EMBL" id="SFD99059.1"/>
    </source>
</evidence>
<protein>
    <submittedName>
        <fullName evidence="3">Uncharacterized conserved protein YbjT, contains NAD(P)-binding and DUF2867 domains</fullName>
    </submittedName>
</protein>
<evidence type="ECO:0000313" key="4">
    <source>
        <dbReference type="Proteomes" id="UP000199323"/>
    </source>
</evidence>
<feature type="domain" description="NAD(P)-binding" evidence="2">
    <location>
        <begin position="34"/>
        <end position="166"/>
    </location>
</feature>
<dbReference type="PANTHER" id="PTHR12126:SF11">
    <property type="entry name" value="NADH DEHYDROGENASE [UBIQUINONE] 1 ALPHA SUBCOMPLEX SUBUNIT 9, MITOCHONDRIAL"/>
    <property type="match status" value="1"/>
</dbReference>
<organism evidence="3 4">
    <name type="scientific">Actinacidiphila alni</name>
    <dbReference type="NCBI Taxonomy" id="380248"/>
    <lineage>
        <taxon>Bacteria</taxon>
        <taxon>Bacillati</taxon>
        <taxon>Actinomycetota</taxon>
        <taxon>Actinomycetes</taxon>
        <taxon>Kitasatosporales</taxon>
        <taxon>Streptomycetaceae</taxon>
        <taxon>Actinacidiphila</taxon>
    </lineage>
</organism>
<dbReference type="Gene3D" id="3.40.50.720">
    <property type="entry name" value="NAD(P)-binding Rossmann-like Domain"/>
    <property type="match status" value="1"/>
</dbReference>
<dbReference type="SUPFAM" id="SSF51735">
    <property type="entry name" value="NAD(P)-binding Rossmann-fold domains"/>
    <property type="match status" value="1"/>
</dbReference>
<dbReference type="InterPro" id="IPR051207">
    <property type="entry name" value="ComplexI_NDUFA9_subunit"/>
</dbReference>
<dbReference type="InterPro" id="IPR016040">
    <property type="entry name" value="NAD(P)-bd_dom"/>
</dbReference>
<feature type="region of interest" description="Disordered" evidence="1">
    <location>
        <begin position="1"/>
        <end position="26"/>
    </location>
</feature>
<dbReference type="PANTHER" id="PTHR12126">
    <property type="entry name" value="NADH-UBIQUINONE OXIDOREDUCTASE 39 KDA SUBUNIT-RELATED"/>
    <property type="match status" value="1"/>
</dbReference>
<evidence type="ECO:0000256" key="1">
    <source>
        <dbReference type="SAM" id="MobiDB-lite"/>
    </source>
</evidence>
<reference evidence="3 4" key="1">
    <citation type="submission" date="2016-10" db="EMBL/GenBank/DDBJ databases">
        <authorList>
            <person name="de Groot N.N."/>
        </authorList>
    </citation>
    <scope>NUCLEOTIDE SEQUENCE [LARGE SCALE GENOMIC DNA]</scope>
    <source>
        <strain evidence="3 4">CGMCC 4.3510</strain>
    </source>
</reference>
<dbReference type="InterPro" id="IPR036291">
    <property type="entry name" value="NAD(P)-bd_dom_sf"/>
</dbReference>